<keyword evidence="1" id="KW-0472">Membrane</keyword>
<comment type="caution">
    <text evidence="3">The sequence shown here is derived from an EMBL/GenBank/DDBJ whole genome shotgun (WGS) entry which is preliminary data.</text>
</comment>
<evidence type="ECO:0000313" key="4">
    <source>
        <dbReference type="Proteomes" id="UP000247689"/>
    </source>
</evidence>
<organism evidence="3 4">
    <name type="scientific">Kangiella spongicola</name>
    <dbReference type="NCBI Taxonomy" id="796379"/>
    <lineage>
        <taxon>Bacteria</taxon>
        <taxon>Pseudomonadati</taxon>
        <taxon>Pseudomonadota</taxon>
        <taxon>Gammaproteobacteria</taxon>
        <taxon>Kangiellales</taxon>
        <taxon>Kangiellaceae</taxon>
        <taxon>Kangiella</taxon>
    </lineage>
</organism>
<evidence type="ECO:0000259" key="2">
    <source>
        <dbReference type="Pfam" id="PF09335"/>
    </source>
</evidence>
<gene>
    <name evidence="3" type="ORF">DL796_10615</name>
</gene>
<dbReference type="RefSeq" id="WP_110201677.1">
    <property type="nucleotide sequence ID" value="NZ_QICH01000003.1"/>
</dbReference>
<evidence type="ECO:0000256" key="1">
    <source>
        <dbReference type="SAM" id="Phobius"/>
    </source>
</evidence>
<dbReference type="Pfam" id="PF09335">
    <property type="entry name" value="VTT_dom"/>
    <property type="match status" value="1"/>
</dbReference>
<feature type="transmembrane region" description="Helical" evidence="1">
    <location>
        <begin position="12"/>
        <end position="36"/>
    </location>
</feature>
<evidence type="ECO:0000313" key="3">
    <source>
        <dbReference type="EMBL" id="PXF62769.1"/>
    </source>
</evidence>
<feature type="transmembrane region" description="Helical" evidence="1">
    <location>
        <begin position="92"/>
        <end position="113"/>
    </location>
</feature>
<dbReference type="PANTHER" id="PTHR42709">
    <property type="entry name" value="ALKALINE PHOSPHATASE LIKE PROTEIN"/>
    <property type="match status" value="1"/>
</dbReference>
<keyword evidence="4" id="KW-1185">Reference proteome</keyword>
<sequence length="144" mass="15920">MDLLVDYGYIGLFIASFLAATILPLSSELVLGALIINGLSPQLLVIVATIGNVLGSLTNYALGYWASQIVLQKWLKMSESDFVKAEEKFNKYGLPVLLFAWVPVIGDPLTVIAGVMRVRLVWFLILVTIGKFLRYYVLANLLLV</sequence>
<dbReference type="OrthoDB" id="9814483at2"/>
<dbReference type="PANTHER" id="PTHR42709:SF4">
    <property type="entry name" value="INNER MEMBRANE PROTEIN YQAA"/>
    <property type="match status" value="1"/>
</dbReference>
<feature type="transmembrane region" description="Helical" evidence="1">
    <location>
        <begin position="43"/>
        <end position="66"/>
    </location>
</feature>
<dbReference type="InterPro" id="IPR051311">
    <property type="entry name" value="DedA_domain"/>
</dbReference>
<feature type="transmembrane region" description="Helical" evidence="1">
    <location>
        <begin position="120"/>
        <end position="138"/>
    </location>
</feature>
<keyword evidence="1" id="KW-1133">Transmembrane helix</keyword>
<dbReference type="EMBL" id="QICH01000003">
    <property type="protein sequence ID" value="PXF62769.1"/>
    <property type="molecule type" value="Genomic_DNA"/>
</dbReference>
<accession>A0A318D9D1</accession>
<dbReference type="Proteomes" id="UP000247689">
    <property type="component" value="Unassembled WGS sequence"/>
</dbReference>
<reference evidence="3 4" key="1">
    <citation type="submission" date="2018-05" db="EMBL/GenBank/DDBJ databases">
        <title>Kangiella spongicola genome sequence.</title>
        <authorList>
            <person name="Maclea K.S."/>
            <person name="Goen A.E."/>
            <person name="Kelley C."/>
            <person name="Underriner A."/>
            <person name="Silverwood T."/>
            <person name="Trachtenberg A.M."/>
        </authorList>
    </citation>
    <scope>NUCLEOTIDE SEQUENCE [LARGE SCALE GENOMIC DNA]</scope>
    <source>
        <strain evidence="3 4">ATCC BAA-2076</strain>
    </source>
</reference>
<proteinExistence type="predicted"/>
<keyword evidence="1" id="KW-0812">Transmembrane</keyword>
<name>A0A318D9D1_9GAMM</name>
<dbReference type="InterPro" id="IPR032816">
    <property type="entry name" value="VTT_dom"/>
</dbReference>
<dbReference type="AlphaFoldDB" id="A0A318D9D1"/>
<dbReference type="GO" id="GO:0005886">
    <property type="term" value="C:plasma membrane"/>
    <property type="evidence" value="ECO:0007669"/>
    <property type="project" value="UniProtKB-ARBA"/>
</dbReference>
<protein>
    <recommendedName>
        <fullName evidence="2">VTT domain-containing protein</fullName>
    </recommendedName>
</protein>
<feature type="domain" description="VTT" evidence="2">
    <location>
        <begin position="31"/>
        <end position="139"/>
    </location>
</feature>